<dbReference type="InterPro" id="IPR050398">
    <property type="entry name" value="HssS/ArlS-like"/>
</dbReference>
<evidence type="ECO:0000256" key="5">
    <source>
        <dbReference type="ARBA" id="ARBA00022553"/>
    </source>
</evidence>
<dbReference type="PROSITE" id="PS50109">
    <property type="entry name" value="HIS_KIN"/>
    <property type="match status" value="1"/>
</dbReference>
<dbReference type="SUPFAM" id="SSF47384">
    <property type="entry name" value="Homodimeric domain of signal transducing histidine kinase"/>
    <property type="match status" value="1"/>
</dbReference>
<accession>A0A919YCD8</accession>
<keyword evidence="11 14" id="KW-1133">Transmembrane helix</keyword>
<dbReference type="InterPro" id="IPR004358">
    <property type="entry name" value="Sig_transdc_His_kin-like_C"/>
</dbReference>
<dbReference type="InterPro" id="IPR036890">
    <property type="entry name" value="HATPase_C_sf"/>
</dbReference>
<dbReference type="GO" id="GO:0000155">
    <property type="term" value="F:phosphorelay sensor kinase activity"/>
    <property type="evidence" value="ECO:0007669"/>
    <property type="project" value="InterPro"/>
</dbReference>
<dbReference type="EMBL" id="BORT01000011">
    <property type="protein sequence ID" value="GIO48154.1"/>
    <property type="molecule type" value="Genomic_DNA"/>
</dbReference>
<dbReference type="EC" id="2.7.13.3" evidence="3"/>
<evidence type="ECO:0000256" key="4">
    <source>
        <dbReference type="ARBA" id="ARBA00022475"/>
    </source>
</evidence>
<dbReference type="GO" id="GO:0005524">
    <property type="term" value="F:ATP binding"/>
    <property type="evidence" value="ECO:0007669"/>
    <property type="project" value="UniProtKB-KW"/>
</dbReference>
<keyword evidence="13 14" id="KW-0472">Membrane</keyword>
<evidence type="ECO:0000256" key="9">
    <source>
        <dbReference type="ARBA" id="ARBA00022777"/>
    </source>
</evidence>
<comment type="caution">
    <text evidence="17">The sequence shown here is derived from an EMBL/GenBank/DDBJ whole genome shotgun (WGS) entry which is preliminary data.</text>
</comment>
<dbReference type="PANTHER" id="PTHR45528:SF1">
    <property type="entry name" value="SENSOR HISTIDINE KINASE CPXA"/>
    <property type="match status" value="1"/>
</dbReference>
<keyword evidence="12" id="KW-0902">Two-component regulatory system</keyword>
<evidence type="ECO:0000313" key="17">
    <source>
        <dbReference type="EMBL" id="GIO48154.1"/>
    </source>
</evidence>
<dbReference type="AlphaFoldDB" id="A0A919YCD8"/>
<feature type="domain" description="Histidine kinase" evidence="15">
    <location>
        <begin position="154"/>
        <end position="371"/>
    </location>
</feature>
<evidence type="ECO:0000256" key="11">
    <source>
        <dbReference type="ARBA" id="ARBA00022989"/>
    </source>
</evidence>
<keyword evidence="6" id="KW-0808">Transferase</keyword>
<comment type="subcellular location">
    <subcellularLocation>
        <location evidence="2">Cell membrane</location>
        <topology evidence="2">Multi-pass membrane protein</topology>
    </subcellularLocation>
</comment>
<keyword evidence="7 14" id="KW-0812">Transmembrane</keyword>
<evidence type="ECO:0000256" key="13">
    <source>
        <dbReference type="ARBA" id="ARBA00023136"/>
    </source>
</evidence>
<dbReference type="Gene3D" id="3.30.565.10">
    <property type="entry name" value="Histidine kinase-like ATPase, C-terminal domain"/>
    <property type="match status" value="1"/>
</dbReference>
<evidence type="ECO:0000313" key="18">
    <source>
        <dbReference type="Proteomes" id="UP000682811"/>
    </source>
</evidence>
<keyword evidence="18" id="KW-1185">Reference proteome</keyword>
<dbReference type="FunFam" id="3.30.565.10:FF:000013">
    <property type="entry name" value="Two-component sensor histidine kinase"/>
    <property type="match status" value="1"/>
</dbReference>
<dbReference type="SMART" id="SM00304">
    <property type="entry name" value="HAMP"/>
    <property type="match status" value="1"/>
</dbReference>
<evidence type="ECO:0000256" key="7">
    <source>
        <dbReference type="ARBA" id="ARBA00022692"/>
    </source>
</evidence>
<dbReference type="Gene3D" id="1.10.287.130">
    <property type="match status" value="1"/>
</dbReference>
<dbReference type="RefSeq" id="WP_212978849.1">
    <property type="nucleotide sequence ID" value="NZ_AP025343.1"/>
</dbReference>
<protein>
    <recommendedName>
        <fullName evidence="3">histidine kinase</fullName>
        <ecNumber evidence="3">2.7.13.3</ecNumber>
    </recommendedName>
</protein>
<dbReference type="SUPFAM" id="SSF55874">
    <property type="entry name" value="ATPase domain of HSP90 chaperone/DNA topoisomerase II/histidine kinase"/>
    <property type="match status" value="1"/>
</dbReference>
<dbReference type="Gene3D" id="6.10.340.10">
    <property type="match status" value="1"/>
</dbReference>
<dbReference type="SMART" id="SM00388">
    <property type="entry name" value="HisKA"/>
    <property type="match status" value="1"/>
</dbReference>
<keyword evidence="5" id="KW-0597">Phosphoprotein</keyword>
<dbReference type="Pfam" id="PF00512">
    <property type="entry name" value="HisKA"/>
    <property type="match status" value="1"/>
</dbReference>
<keyword evidence="4" id="KW-1003">Cell membrane</keyword>
<feature type="transmembrane region" description="Helical" evidence="14">
    <location>
        <begin position="12"/>
        <end position="38"/>
    </location>
</feature>
<dbReference type="CDD" id="cd00082">
    <property type="entry name" value="HisKA"/>
    <property type="match status" value="1"/>
</dbReference>
<evidence type="ECO:0000256" key="10">
    <source>
        <dbReference type="ARBA" id="ARBA00022840"/>
    </source>
</evidence>
<evidence type="ECO:0000256" key="14">
    <source>
        <dbReference type="SAM" id="Phobius"/>
    </source>
</evidence>
<evidence type="ECO:0000259" key="16">
    <source>
        <dbReference type="PROSITE" id="PS50885"/>
    </source>
</evidence>
<dbReference type="Pfam" id="PF02518">
    <property type="entry name" value="HATPase_c"/>
    <property type="match status" value="1"/>
</dbReference>
<dbReference type="Proteomes" id="UP000682811">
    <property type="component" value="Unassembled WGS sequence"/>
</dbReference>
<reference evidence="17 18" key="1">
    <citation type="submission" date="2021-03" db="EMBL/GenBank/DDBJ databases">
        <title>Antimicrobial resistance genes in bacteria isolated from Japanese honey, and their potential for conferring macrolide and lincosamide resistance in the American foulbrood pathogen Paenibacillus larvae.</title>
        <authorList>
            <person name="Okamoto M."/>
            <person name="Kumagai M."/>
            <person name="Kanamori H."/>
            <person name="Takamatsu D."/>
        </authorList>
    </citation>
    <scope>NUCLEOTIDE SEQUENCE [LARGE SCALE GENOMIC DNA]</scope>
    <source>
        <strain evidence="17 18">J34TS1</strain>
    </source>
</reference>
<evidence type="ECO:0000256" key="2">
    <source>
        <dbReference type="ARBA" id="ARBA00004651"/>
    </source>
</evidence>
<feature type="transmembrane region" description="Helical" evidence="14">
    <location>
        <begin position="68"/>
        <end position="88"/>
    </location>
</feature>
<dbReference type="InterPro" id="IPR036097">
    <property type="entry name" value="HisK_dim/P_sf"/>
</dbReference>
<evidence type="ECO:0000256" key="1">
    <source>
        <dbReference type="ARBA" id="ARBA00000085"/>
    </source>
</evidence>
<evidence type="ECO:0000256" key="8">
    <source>
        <dbReference type="ARBA" id="ARBA00022741"/>
    </source>
</evidence>
<organism evidence="17 18">
    <name type="scientific">Paenibacillus azoreducens</name>
    <dbReference type="NCBI Taxonomy" id="116718"/>
    <lineage>
        <taxon>Bacteria</taxon>
        <taxon>Bacillati</taxon>
        <taxon>Bacillota</taxon>
        <taxon>Bacilli</taxon>
        <taxon>Bacillales</taxon>
        <taxon>Paenibacillaceae</taxon>
        <taxon>Paenibacillus</taxon>
    </lineage>
</organism>
<name>A0A919YCD8_9BACL</name>
<evidence type="ECO:0000256" key="3">
    <source>
        <dbReference type="ARBA" id="ARBA00012438"/>
    </source>
</evidence>
<evidence type="ECO:0000259" key="15">
    <source>
        <dbReference type="PROSITE" id="PS50109"/>
    </source>
</evidence>
<dbReference type="InterPro" id="IPR003594">
    <property type="entry name" value="HATPase_dom"/>
</dbReference>
<evidence type="ECO:0000256" key="6">
    <source>
        <dbReference type="ARBA" id="ARBA00022679"/>
    </source>
</evidence>
<feature type="domain" description="HAMP" evidence="16">
    <location>
        <begin position="87"/>
        <end position="139"/>
    </location>
</feature>
<sequence>MRSFFNKLQWKIILLFFLSVGLAVGTFSLLIPLLSAIYDRYPTFRYATKLHTIRYGLFRINEIASFPVWQAVMVAFLFIFYVLLLSWGTTRKLTSIFKGVKRMEEGNMDERIRVRSNDEIGMLADQINTMAERLQISLQEERMATQAKNELITNVSHDLRTPLTSIIGYLRLIEEDKYKDEVELRYYVNIAYEKSKRMNRLVSDLFDYTRMGFGQIPLNKTSIDLVQLSGQLTAEFTLQLKNHQMEIELFPPQDKLWIYGDGDKIMQAFENLITNAMRYGKEGKKIHVHVAKENEEAVVRVINFGPPIPSMELPYIFDRFYRVEKSRSLDTGGAGLGLAIVKSIIELHDGSITATSSPQQTEFIVRLPLSEVKQ</sequence>
<dbReference type="PROSITE" id="PS50885">
    <property type="entry name" value="HAMP"/>
    <property type="match status" value="1"/>
</dbReference>
<dbReference type="Pfam" id="PF00672">
    <property type="entry name" value="HAMP"/>
    <property type="match status" value="1"/>
</dbReference>
<dbReference type="PRINTS" id="PR00344">
    <property type="entry name" value="BCTRLSENSOR"/>
</dbReference>
<dbReference type="PANTHER" id="PTHR45528">
    <property type="entry name" value="SENSOR HISTIDINE KINASE CPXA"/>
    <property type="match status" value="1"/>
</dbReference>
<dbReference type="FunFam" id="1.10.287.130:FF:000008">
    <property type="entry name" value="Two-component sensor histidine kinase"/>
    <property type="match status" value="1"/>
</dbReference>
<dbReference type="InterPro" id="IPR003661">
    <property type="entry name" value="HisK_dim/P_dom"/>
</dbReference>
<comment type="catalytic activity">
    <reaction evidence="1">
        <text>ATP + protein L-histidine = ADP + protein N-phospho-L-histidine.</text>
        <dbReference type="EC" id="2.7.13.3"/>
    </reaction>
</comment>
<evidence type="ECO:0000256" key="12">
    <source>
        <dbReference type="ARBA" id="ARBA00023012"/>
    </source>
</evidence>
<keyword evidence="8" id="KW-0547">Nucleotide-binding</keyword>
<keyword evidence="10" id="KW-0067">ATP-binding</keyword>
<dbReference type="SUPFAM" id="SSF158472">
    <property type="entry name" value="HAMP domain-like"/>
    <property type="match status" value="1"/>
</dbReference>
<dbReference type="InterPro" id="IPR005467">
    <property type="entry name" value="His_kinase_dom"/>
</dbReference>
<dbReference type="InterPro" id="IPR003660">
    <property type="entry name" value="HAMP_dom"/>
</dbReference>
<dbReference type="SMART" id="SM00387">
    <property type="entry name" value="HATPase_c"/>
    <property type="match status" value="1"/>
</dbReference>
<dbReference type="GO" id="GO:0005886">
    <property type="term" value="C:plasma membrane"/>
    <property type="evidence" value="ECO:0007669"/>
    <property type="project" value="UniProtKB-SubCell"/>
</dbReference>
<dbReference type="CDD" id="cd06225">
    <property type="entry name" value="HAMP"/>
    <property type="match status" value="1"/>
</dbReference>
<proteinExistence type="predicted"/>
<gene>
    <name evidence="17" type="primary">vanS_1</name>
    <name evidence="17" type="ORF">J34TS1_29190</name>
</gene>
<keyword evidence="9 17" id="KW-0418">Kinase</keyword>